<evidence type="ECO:0000256" key="6">
    <source>
        <dbReference type="ARBA" id="ARBA00022619"/>
    </source>
</evidence>
<dbReference type="InterPro" id="IPR023366">
    <property type="entry name" value="ATP_synth_asu-like_sf"/>
</dbReference>
<reference evidence="13" key="1">
    <citation type="submission" date="2015-08" db="EMBL/GenBank/DDBJ databases">
        <authorList>
            <person name="Babu N.S."/>
            <person name="Beckwith C.J."/>
            <person name="Beseler K.G."/>
            <person name="Brison A."/>
            <person name="Carone J.V."/>
            <person name="Caskin T.P."/>
            <person name="Diamond M."/>
            <person name="Durham M.E."/>
            <person name="Foxe J.M."/>
            <person name="Go M."/>
            <person name="Henderson B.A."/>
            <person name="Jones I.B."/>
            <person name="McGettigan J.A."/>
            <person name="Micheletti S.J."/>
            <person name="Nasrallah M.E."/>
            <person name="Ortiz D."/>
            <person name="Piller C.R."/>
            <person name="Privatt S.R."/>
            <person name="Schneider S.L."/>
            <person name="Sharp S."/>
            <person name="Smith T.C."/>
            <person name="Stanton J.D."/>
            <person name="Ullery H.E."/>
            <person name="Wilson R.J."/>
            <person name="Serrano M.G."/>
            <person name="Buck G."/>
            <person name="Lee V."/>
            <person name="Wang Y."/>
            <person name="Carvalho R."/>
            <person name="Voegtly L."/>
            <person name="Shi R."/>
            <person name="Duckworth R."/>
            <person name="Johnson A."/>
            <person name="Loviza R."/>
            <person name="Walstead R."/>
            <person name="Shah Z."/>
            <person name="Kiflezghi M."/>
            <person name="Wade K."/>
            <person name="Ball S.L."/>
            <person name="Bradley K.W."/>
            <person name="Asai D.J."/>
            <person name="Bowman C.A."/>
            <person name="Russell D.A."/>
            <person name="Pope W.H."/>
            <person name="Jacobs-Sera D."/>
            <person name="Hendrix R.W."/>
            <person name="Hatfull G.F."/>
        </authorList>
    </citation>
    <scope>NUCLEOTIDE SEQUENCE [LARGE SCALE GENOMIC DNA]</scope>
    <source>
        <strain evidence="13">JCM 19170</strain>
    </source>
</reference>
<evidence type="ECO:0000259" key="11">
    <source>
        <dbReference type="PROSITE" id="PS51177"/>
    </source>
</evidence>
<keyword evidence="6" id="KW-0686">Riboflavin biosynthesis</keyword>
<keyword evidence="13" id="KW-1185">Reference proteome</keyword>
<name>A0A0K6IUR3_9PROT</name>
<evidence type="ECO:0000256" key="10">
    <source>
        <dbReference type="PROSITE-ProRule" id="PRU00524"/>
    </source>
</evidence>
<evidence type="ECO:0000256" key="3">
    <source>
        <dbReference type="ARBA" id="ARBA00004887"/>
    </source>
</evidence>
<dbReference type="PANTHER" id="PTHR21098:SF12">
    <property type="entry name" value="RIBOFLAVIN SYNTHASE"/>
    <property type="match status" value="1"/>
</dbReference>
<feature type="repeat" description="Lumazine-binding" evidence="10">
    <location>
        <begin position="1"/>
        <end position="96"/>
    </location>
</feature>
<dbReference type="InterPro" id="IPR001783">
    <property type="entry name" value="Lumazine-bd"/>
</dbReference>
<evidence type="ECO:0000256" key="8">
    <source>
        <dbReference type="ARBA" id="ARBA00022737"/>
    </source>
</evidence>
<feature type="repeat" description="Lumazine-binding" evidence="10">
    <location>
        <begin position="97"/>
        <end position="198"/>
    </location>
</feature>
<comment type="catalytic activity">
    <reaction evidence="1">
        <text>2 6,7-dimethyl-8-(1-D-ribityl)lumazine + H(+) = 5-amino-6-(D-ribitylamino)uracil + riboflavin</text>
        <dbReference type="Rhea" id="RHEA:20772"/>
        <dbReference type="ChEBI" id="CHEBI:15378"/>
        <dbReference type="ChEBI" id="CHEBI:15934"/>
        <dbReference type="ChEBI" id="CHEBI:57986"/>
        <dbReference type="ChEBI" id="CHEBI:58201"/>
        <dbReference type="EC" id="2.5.1.9"/>
    </reaction>
</comment>
<evidence type="ECO:0000313" key="13">
    <source>
        <dbReference type="Proteomes" id="UP000182108"/>
    </source>
</evidence>
<dbReference type="PROSITE" id="PS51177">
    <property type="entry name" value="LUMAZINE_BIND"/>
    <property type="match status" value="2"/>
</dbReference>
<dbReference type="Gene3D" id="2.40.30.20">
    <property type="match status" value="2"/>
</dbReference>
<sequence length="207" mass="21543">MFTGIVMGIGRVLTVTPLADGVHIAVDSRALELEDVRLGDSIAHSGVCLTVVARQGTVLEYDISGETLACSVGLNEPGRELNLEKALRLGDALGGHLVTGHVDGIGTVERFAPVGGSTLLEIRAPVAIAPFLARKGSVAVDGVSLTVNAVRDEPDGSCTFAINLIPHTLAVTTLKNLSPGARVNLEVDPLARYCARVLEYAGRNPAS</sequence>
<evidence type="ECO:0000313" key="12">
    <source>
        <dbReference type="EMBL" id="CUB07067.1"/>
    </source>
</evidence>
<organism evidence="12 13">
    <name type="scientific">Tepidiphilus thermophilus</name>
    <dbReference type="NCBI Taxonomy" id="876478"/>
    <lineage>
        <taxon>Bacteria</taxon>
        <taxon>Pseudomonadati</taxon>
        <taxon>Pseudomonadota</taxon>
        <taxon>Hydrogenophilia</taxon>
        <taxon>Hydrogenophilales</taxon>
        <taxon>Hydrogenophilaceae</taxon>
        <taxon>Tepidiphilus</taxon>
    </lineage>
</organism>
<comment type="pathway">
    <text evidence="3">Cofactor biosynthesis; riboflavin biosynthesis; riboflavin from 2-hydroxy-3-oxobutyl phosphate and 5-amino-6-(D-ribitylamino)uracil: step 2/2.</text>
</comment>
<evidence type="ECO:0000256" key="4">
    <source>
        <dbReference type="ARBA" id="ARBA00012827"/>
    </source>
</evidence>
<dbReference type="InterPro" id="IPR026017">
    <property type="entry name" value="Lumazine-bd_dom"/>
</dbReference>
<dbReference type="OrthoDB" id="5292483at2"/>
<evidence type="ECO:0000256" key="5">
    <source>
        <dbReference type="ARBA" id="ARBA00013950"/>
    </source>
</evidence>
<evidence type="ECO:0000256" key="9">
    <source>
        <dbReference type="NCBIfam" id="TIGR00187"/>
    </source>
</evidence>
<dbReference type="Proteomes" id="UP000182108">
    <property type="component" value="Unassembled WGS sequence"/>
</dbReference>
<keyword evidence="8" id="KW-0677">Repeat</keyword>
<dbReference type="SUPFAM" id="SSF63380">
    <property type="entry name" value="Riboflavin synthase domain-like"/>
    <property type="match status" value="2"/>
</dbReference>
<proteinExistence type="predicted"/>
<gene>
    <name evidence="12" type="ORF">Ga0061068_104187</name>
</gene>
<accession>A0A0K6IUR3</accession>
<dbReference type="GO" id="GO:0004746">
    <property type="term" value="F:riboflavin synthase activity"/>
    <property type="evidence" value="ECO:0007669"/>
    <property type="project" value="UniProtKB-UniRule"/>
</dbReference>
<evidence type="ECO:0000256" key="1">
    <source>
        <dbReference type="ARBA" id="ARBA00000968"/>
    </source>
</evidence>
<dbReference type="NCBIfam" id="TIGR00187">
    <property type="entry name" value="ribE"/>
    <property type="match status" value="1"/>
</dbReference>
<dbReference type="CDD" id="cd00402">
    <property type="entry name" value="Riboflavin_synthase_like"/>
    <property type="match status" value="1"/>
</dbReference>
<feature type="domain" description="Lumazine-binding" evidence="11">
    <location>
        <begin position="97"/>
        <end position="198"/>
    </location>
</feature>
<dbReference type="AlphaFoldDB" id="A0A0K6IUR3"/>
<feature type="domain" description="Lumazine-binding" evidence="11">
    <location>
        <begin position="1"/>
        <end position="96"/>
    </location>
</feature>
<comment type="function">
    <text evidence="2">Catalyzes the dismutation of two molecules of 6,7-dimethyl-8-ribityllumazine, resulting in the formation of riboflavin and 5-amino-6-(D-ribitylamino)uracil.</text>
</comment>
<dbReference type="EC" id="2.5.1.9" evidence="4 9"/>
<dbReference type="Pfam" id="PF00677">
    <property type="entry name" value="Lum_binding"/>
    <property type="match status" value="2"/>
</dbReference>
<dbReference type="GO" id="GO:0009231">
    <property type="term" value="P:riboflavin biosynthetic process"/>
    <property type="evidence" value="ECO:0007669"/>
    <property type="project" value="UniProtKB-KW"/>
</dbReference>
<evidence type="ECO:0000256" key="7">
    <source>
        <dbReference type="ARBA" id="ARBA00022679"/>
    </source>
</evidence>
<dbReference type="NCBIfam" id="NF006767">
    <property type="entry name" value="PRK09289.1"/>
    <property type="match status" value="1"/>
</dbReference>
<dbReference type="PANTHER" id="PTHR21098">
    <property type="entry name" value="RIBOFLAVIN SYNTHASE ALPHA CHAIN"/>
    <property type="match status" value="1"/>
</dbReference>
<keyword evidence="7" id="KW-0808">Transferase</keyword>
<protein>
    <recommendedName>
        <fullName evidence="5 9">Riboflavin synthase</fullName>
        <ecNumber evidence="4 9">2.5.1.9</ecNumber>
    </recommendedName>
</protein>
<dbReference type="PIRSF" id="PIRSF000498">
    <property type="entry name" value="Riboflavin_syn_A"/>
    <property type="match status" value="1"/>
</dbReference>
<dbReference type="RefSeq" id="WP_055423372.1">
    <property type="nucleotide sequence ID" value="NZ_CYHH01000004.1"/>
</dbReference>
<evidence type="ECO:0000256" key="2">
    <source>
        <dbReference type="ARBA" id="ARBA00002803"/>
    </source>
</evidence>
<dbReference type="FunFam" id="2.40.30.20:FF:000004">
    <property type="entry name" value="Riboflavin synthase, alpha subunit"/>
    <property type="match status" value="1"/>
</dbReference>
<dbReference type="InterPro" id="IPR017938">
    <property type="entry name" value="Riboflavin_synthase-like_b-brl"/>
</dbReference>
<dbReference type="EMBL" id="CYHH01000004">
    <property type="protein sequence ID" value="CUB07067.1"/>
    <property type="molecule type" value="Genomic_DNA"/>
</dbReference>